<protein>
    <recommendedName>
        <fullName evidence="3">Retrotransposon Copia-like N-terminal domain-containing protein</fullName>
    </recommendedName>
</protein>
<keyword evidence="2" id="KW-1185">Reference proteome</keyword>
<dbReference type="Pfam" id="PF14223">
    <property type="entry name" value="Retrotran_gag_2"/>
    <property type="match status" value="1"/>
</dbReference>
<organism evidence="1 2">
    <name type="scientific">Ceratopteris richardii</name>
    <name type="common">Triangle waterfern</name>
    <dbReference type="NCBI Taxonomy" id="49495"/>
    <lineage>
        <taxon>Eukaryota</taxon>
        <taxon>Viridiplantae</taxon>
        <taxon>Streptophyta</taxon>
        <taxon>Embryophyta</taxon>
        <taxon>Tracheophyta</taxon>
        <taxon>Polypodiopsida</taxon>
        <taxon>Polypodiidae</taxon>
        <taxon>Polypodiales</taxon>
        <taxon>Pteridineae</taxon>
        <taxon>Pteridaceae</taxon>
        <taxon>Parkerioideae</taxon>
        <taxon>Ceratopteris</taxon>
    </lineage>
</organism>
<dbReference type="Proteomes" id="UP000825935">
    <property type="component" value="Chromosome 7"/>
</dbReference>
<comment type="caution">
    <text evidence="1">The sequence shown here is derived from an EMBL/GenBank/DDBJ whole genome shotgun (WGS) entry which is preliminary data.</text>
</comment>
<accession>A0A8T2UEL5</accession>
<name>A0A8T2UEL5_CERRI</name>
<evidence type="ECO:0000313" key="2">
    <source>
        <dbReference type="Proteomes" id="UP000825935"/>
    </source>
</evidence>
<reference evidence="1" key="1">
    <citation type="submission" date="2021-08" db="EMBL/GenBank/DDBJ databases">
        <title>WGS assembly of Ceratopteris richardii.</title>
        <authorList>
            <person name="Marchant D.B."/>
            <person name="Chen G."/>
            <person name="Jenkins J."/>
            <person name="Shu S."/>
            <person name="Leebens-Mack J."/>
            <person name="Grimwood J."/>
            <person name="Schmutz J."/>
            <person name="Soltis P."/>
            <person name="Soltis D."/>
            <person name="Chen Z.-H."/>
        </authorList>
    </citation>
    <scope>NUCLEOTIDE SEQUENCE</scope>
    <source>
        <strain evidence="1">Whitten #5841</strain>
        <tissue evidence="1">Leaf</tissue>
    </source>
</reference>
<proteinExistence type="predicted"/>
<dbReference type="EMBL" id="CM035412">
    <property type="protein sequence ID" value="KAH7432940.1"/>
    <property type="molecule type" value="Genomic_DNA"/>
</dbReference>
<evidence type="ECO:0000313" key="1">
    <source>
        <dbReference type="EMBL" id="KAH7432940.1"/>
    </source>
</evidence>
<sequence>MSDKLDKKNFHGWRFHMTIFLIEKGYWKYIEGENKNAPQLPERNPTVDQLREYEEWNQGAQKVMYWLFVGIQDIMIGYIQDAKTLKEAWNSLLTLYETNTKAWKLQLKNNCVHWKRRACR</sequence>
<dbReference type="AlphaFoldDB" id="A0A8T2UEL5"/>
<evidence type="ECO:0008006" key="3">
    <source>
        <dbReference type="Google" id="ProtNLM"/>
    </source>
</evidence>
<gene>
    <name evidence="1" type="ORF">KP509_07G047000</name>
</gene>
<dbReference type="OrthoDB" id="991447at2759"/>